<protein>
    <submittedName>
        <fullName evidence="2">Uncharacterized protein</fullName>
    </submittedName>
</protein>
<organism evidence="2 3">
    <name type="scientific">Trichogramma brassicae</name>
    <dbReference type="NCBI Taxonomy" id="86971"/>
    <lineage>
        <taxon>Eukaryota</taxon>
        <taxon>Metazoa</taxon>
        <taxon>Ecdysozoa</taxon>
        <taxon>Arthropoda</taxon>
        <taxon>Hexapoda</taxon>
        <taxon>Insecta</taxon>
        <taxon>Pterygota</taxon>
        <taxon>Neoptera</taxon>
        <taxon>Endopterygota</taxon>
        <taxon>Hymenoptera</taxon>
        <taxon>Apocrita</taxon>
        <taxon>Proctotrupomorpha</taxon>
        <taxon>Chalcidoidea</taxon>
        <taxon>Trichogrammatidae</taxon>
        <taxon>Trichogramma</taxon>
    </lineage>
</organism>
<name>A0A6H5IQA5_9HYME</name>
<dbReference type="EMBL" id="CADCXV010000962">
    <property type="protein sequence ID" value="CAB0039481.1"/>
    <property type="molecule type" value="Genomic_DNA"/>
</dbReference>
<evidence type="ECO:0000313" key="2">
    <source>
        <dbReference type="EMBL" id="CAB0039481.1"/>
    </source>
</evidence>
<accession>A0A6H5IQA5</accession>
<reference evidence="2 3" key="1">
    <citation type="submission" date="2020-02" db="EMBL/GenBank/DDBJ databases">
        <authorList>
            <person name="Ferguson B K."/>
        </authorList>
    </citation>
    <scope>NUCLEOTIDE SEQUENCE [LARGE SCALE GENOMIC DNA]</scope>
</reference>
<feature type="region of interest" description="Disordered" evidence="1">
    <location>
        <begin position="24"/>
        <end position="46"/>
    </location>
</feature>
<keyword evidence="3" id="KW-1185">Reference proteome</keyword>
<evidence type="ECO:0000313" key="3">
    <source>
        <dbReference type="Proteomes" id="UP000479190"/>
    </source>
</evidence>
<gene>
    <name evidence="2" type="ORF">TBRA_LOCUS11222</name>
</gene>
<dbReference type="AlphaFoldDB" id="A0A6H5IQA5"/>
<dbReference type="Proteomes" id="UP000479190">
    <property type="component" value="Unassembled WGS sequence"/>
</dbReference>
<evidence type="ECO:0000256" key="1">
    <source>
        <dbReference type="SAM" id="MobiDB-lite"/>
    </source>
</evidence>
<sequence>MNLRRVSLSLISINTCLWDRHEGHQRGRDDQVDAEEPAQKNEVGGHGRAELRLDLLDASLPRHEDRFRVYHLAFQVLPILWK</sequence>
<proteinExistence type="predicted"/>